<dbReference type="GO" id="GO:0020037">
    <property type="term" value="F:heme binding"/>
    <property type="evidence" value="ECO:0007669"/>
    <property type="project" value="InterPro"/>
</dbReference>
<name>A0A1G7GRV1_9BACT</name>
<evidence type="ECO:0000313" key="2">
    <source>
        <dbReference type="EMBL" id="SDE90821.1"/>
    </source>
</evidence>
<dbReference type="OrthoDB" id="9780134at2"/>
<dbReference type="InterPro" id="IPR012292">
    <property type="entry name" value="Globin/Proto"/>
</dbReference>
<dbReference type="Gene3D" id="1.10.490.10">
    <property type="entry name" value="Globins"/>
    <property type="match status" value="1"/>
</dbReference>
<accession>A0A1G7GRV1</accession>
<reference evidence="2 3" key="1">
    <citation type="submission" date="2016-10" db="EMBL/GenBank/DDBJ databases">
        <authorList>
            <person name="de Groot N.N."/>
        </authorList>
    </citation>
    <scope>NUCLEOTIDE SEQUENCE [LARGE SCALE GENOMIC DNA]</scope>
    <source>
        <strain evidence="2 3">GAS232</strain>
    </source>
</reference>
<dbReference type="Proteomes" id="UP000182427">
    <property type="component" value="Chromosome I"/>
</dbReference>
<evidence type="ECO:0000259" key="1">
    <source>
        <dbReference type="Pfam" id="PF11563"/>
    </source>
</evidence>
<dbReference type="RefSeq" id="WP_083343994.1">
    <property type="nucleotide sequence ID" value="NZ_LT629690.1"/>
</dbReference>
<dbReference type="EMBL" id="LT629690">
    <property type="protein sequence ID" value="SDE90821.1"/>
    <property type="molecule type" value="Genomic_DNA"/>
</dbReference>
<dbReference type="Pfam" id="PF11563">
    <property type="entry name" value="Protoglobin"/>
    <property type="match status" value="1"/>
</dbReference>
<proteinExistence type="predicted"/>
<organism evidence="2 3">
    <name type="scientific">Terriglobus roseus</name>
    <dbReference type="NCBI Taxonomy" id="392734"/>
    <lineage>
        <taxon>Bacteria</taxon>
        <taxon>Pseudomonadati</taxon>
        <taxon>Acidobacteriota</taxon>
        <taxon>Terriglobia</taxon>
        <taxon>Terriglobales</taxon>
        <taxon>Acidobacteriaceae</taxon>
        <taxon>Terriglobus</taxon>
    </lineage>
</organism>
<sequence>MQKIADSIPGYDYDTRSIPKSSVTLQELEALKVTAGFTDEDVHFLRMAGDVLQDQTEAIVLHWRSGIIAGIPNLARHSRSLDNEPLPDYLAKSNLRFRQWILDTCFREYDQEWLNYQEEIAVRHTSLKKNAVDGVESTPFVPYRDIVAFVPVLNETIRPYLIAKGHPDDIVTRMHLAWQRSLQLQIALWSKIYMGLQTSEW</sequence>
<dbReference type="GO" id="GO:0019825">
    <property type="term" value="F:oxygen binding"/>
    <property type="evidence" value="ECO:0007669"/>
    <property type="project" value="InterPro"/>
</dbReference>
<keyword evidence="3" id="KW-1185">Reference proteome</keyword>
<protein>
    <submittedName>
        <fullName evidence="2">Protoglobin</fullName>
    </submittedName>
</protein>
<feature type="domain" description="Globin-sensor" evidence="1">
    <location>
        <begin position="26"/>
        <end position="194"/>
    </location>
</feature>
<dbReference type="InterPro" id="IPR044398">
    <property type="entry name" value="Globin-sensor_dom"/>
</dbReference>
<dbReference type="AlphaFoldDB" id="A0A1G7GRV1"/>
<gene>
    <name evidence="2" type="ORF">SAMN05444167_0780</name>
</gene>
<evidence type="ECO:0000313" key="3">
    <source>
        <dbReference type="Proteomes" id="UP000182427"/>
    </source>
</evidence>